<dbReference type="InterPro" id="IPR012706">
    <property type="entry name" value="Rib_alpha_Esp_rpt"/>
</dbReference>
<accession>A0A7X2TE24</accession>
<organism evidence="4 5">
    <name type="scientific">Clostridium porci</name>
    <dbReference type="NCBI Taxonomy" id="2605778"/>
    <lineage>
        <taxon>Bacteria</taxon>
        <taxon>Bacillati</taxon>
        <taxon>Bacillota</taxon>
        <taxon>Clostridia</taxon>
        <taxon>Eubacteriales</taxon>
        <taxon>Clostridiaceae</taxon>
        <taxon>Clostridium</taxon>
    </lineage>
</organism>
<feature type="domain" description="Rib" evidence="3">
    <location>
        <begin position="584"/>
        <end position="659"/>
    </location>
</feature>
<dbReference type="EMBL" id="VUMD01000013">
    <property type="protein sequence ID" value="MSS37748.1"/>
    <property type="molecule type" value="Genomic_DNA"/>
</dbReference>
<protein>
    <recommendedName>
        <fullName evidence="3">Rib domain-containing protein</fullName>
    </recommendedName>
</protein>
<dbReference type="AlphaFoldDB" id="A0A7X2TE24"/>
<feature type="compositionally biased region" description="Basic and acidic residues" evidence="1">
    <location>
        <begin position="659"/>
        <end position="675"/>
    </location>
</feature>
<dbReference type="Proteomes" id="UP000429958">
    <property type="component" value="Unassembled WGS sequence"/>
</dbReference>
<evidence type="ECO:0000313" key="5">
    <source>
        <dbReference type="Proteomes" id="UP000429958"/>
    </source>
</evidence>
<proteinExistence type="predicted"/>
<reference evidence="4 5" key="1">
    <citation type="submission" date="2019-08" db="EMBL/GenBank/DDBJ databases">
        <title>In-depth cultivation of the pig gut microbiome towards novel bacterial diversity and tailored functional studies.</title>
        <authorList>
            <person name="Wylensek D."/>
            <person name="Hitch T.C.A."/>
            <person name="Clavel T."/>
        </authorList>
    </citation>
    <scope>NUCLEOTIDE SEQUENCE [LARGE SCALE GENOMIC DNA]</scope>
    <source>
        <strain evidence="4 5">WCA-389-WT-23D1</strain>
    </source>
</reference>
<feature type="chain" id="PRO_5038612127" description="Rib domain-containing protein" evidence="2">
    <location>
        <begin position="37"/>
        <end position="769"/>
    </location>
</feature>
<evidence type="ECO:0000256" key="2">
    <source>
        <dbReference type="SAM" id="SignalP"/>
    </source>
</evidence>
<feature type="region of interest" description="Disordered" evidence="1">
    <location>
        <begin position="595"/>
        <end position="769"/>
    </location>
</feature>
<dbReference type="InterPro" id="IPR059115">
    <property type="entry name" value="Rib"/>
</dbReference>
<sequence length="769" mass="84952">MNMGKLKMKKQKWRFREASRKACVLMLGLSMAVPCAAFPSVAAVRSVDTESVYKASGMEESSLRYAATRFVQIADDNSIVLEITKWAELAGGWGTDKNNPYAGKYLLNFYKPDFYKQIQSIEVKRGNKTVAMDKIADGNLWTLEINNANLSSGLIGVVSNHEVIIRLKDGKNLADIGMENDKIGFSSFWVKKNGAIAEESVSDGIIFEKEKEKEKEKENTFANGSMAMKALMDMDTKTLSTIHTFKPVENFKLTDYNWVIYVMEQIPSELLPYIDINNIYLGASDLKGKFKTKAPLKLEVSDNGLVDSRNTAAISIIHSNTKETLKSARDRLHDDVFPGVGGASQSYTIKYKIKDNVNIADFAKAITQYVKENDQQVIFEHWMEADYLDERDAGKETEVLEGSYANTYLNSNDSDKDGLFDFVEMQLGSDMNAVDTDGDGVPDGTEYLTDDTDMKNPRQYLVPVPTTDAPTLNPNQENVLTGKLPRIKHNNPADENNLLLVTNPNAGNVVVKLHKWDKDAGTPVNDQVLGQATISLTELDEGNFSITIPANSMTDKTEVVLVAYSPDGLKSSVGTPITVNGQKDAERYDPKPKEVTIKEGGTLNPKDGIENAQELPGNTKYTEETPAGTDKTKDYNATVKVEYPDGSSETVTVPVKVTKKNDSERYDPKPKEVTIKEGGTLNPKDGIENAQELPGNTKYTEETPAGTDKTKDYNATVKVEYPDGSSETVTVPVKVTKKNDSERYDPKPKEVTIKEGGTLNPKDGIENAQ</sequence>
<evidence type="ECO:0000313" key="4">
    <source>
        <dbReference type="EMBL" id="MSS37748.1"/>
    </source>
</evidence>
<evidence type="ECO:0000256" key="1">
    <source>
        <dbReference type="SAM" id="MobiDB-lite"/>
    </source>
</evidence>
<gene>
    <name evidence="4" type="ORF">FYJ39_14510</name>
</gene>
<feature type="non-terminal residue" evidence="4">
    <location>
        <position position="769"/>
    </location>
</feature>
<feature type="compositionally biased region" description="Basic and acidic residues" evidence="1">
    <location>
        <begin position="737"/>
        <end position="753"/>
    </location>
</feature>
<dbReference type="NCBIfam" id="TIGR02331">
    <property type="entry name" value="rib_alpha"/>
    <property type="match status" value="2"/>
</dbReference>
<keyword evidence="5" id="KW-1185">Reference proteome</keyword>
<evidence type="ECO:0000259" key="3">
    <source>
        <dbReference type="Pfam" id="PF08428"/>
    </source>
</evidence>
<comment type="caution">
    <text evidence="4">The sequence shown here is derived from an EMBL/GenBank/DDBJ whole genome shotgun (WGS) entry which is preliminary data.</text>
</comment>
<feature type="signal peptide" evidence="2">
    <location>
        <begin position="1"/>
        <end position="36"/>
    </location>
</feature>
<name>A0A7X2TE24_9CLOT</name>
<keyword evidence="2" id="KW-0732">Signal</keyword>
<dbReference type="Pfam" id="PF08428">
    <property type="entry name" value="Rib"/>
    <property type="match status" value="2"/>
</dbReference>
<feature type="domain" description="Rib" evidence="3">
    <location>
        <begin position="662"/>
        <end position="737"/>
    </location>
</feature>